<evidence type="ECO:0000313" key="2">
    <source>
        <dbReference type="Proteomes" id="UP001189429"/>
    </source>
</evidence>
<name>A0ABN9U0B8_9DINO</name>
<evidence type="ECO:0000313" key="1">
    <source>
        <dbReference type="EMBL" id="CAK0851475.1"/>
    </source>
</evidence>
<keyword evidence="2" id="KW-1185">Reference proteome</keyword>
<dbReference type="Proteomes" id="UP001189429">
    <property type="component" value="Unassembled WGS sequence"/>
</dbReference>
<comment type="caution">
    <text evidence="1">The sequence shown here is derived from an EMBL/GenBank/DDBJ whole genome shotgun (WGS) entry which is preliminary data.</text>
</comment>
<gene>
    <name evidence="1" type="ORF">PCOR1329_LOCUS43628</name>
</gene>
<dbReference type="EMBL" id="CAUYUJ010015243">
    <property type="protein sequence ID" value="CAK0851475.1"/>
    <property type="molecule type" value="Genomic_DNA"/>
</dbReference>
<protein>
    <submittedName>
        <fullName evidence="1">Uncharacterized protein</fullName>
    </submittedName>
</protein>
<sequence>MFVSSGAGDTEAAWRQAAKVMADVGLPLHEVEDGQSFVEPPGLELVRINLRAGLARGRRCRFGLGAQALLRRRRVAGREVENLIGHFTHAMLLNRPALCVFRAACDYARKHCRNLAPLWASVRQELTTTMHLLSLLAVQFDLPLSGRVTCSGATPRGFMQCRWQTWSPWSYAR</sequence>
<proteinExistence type="predicted"/>
<reference evidence="1" key="1">
    <citation type="submission" date="2023-10" db="EMBL/GenBank/DDBJ databases">
        <authorList>
            <person name="Chen Y."/>
            <person name="Shah S."/>
            <person name="Dougan E. K."/>
            <person name="Thang M."/>
            <person name="Chan C."/>
        </authorList>
    </citation>
    <scope>NUCLEOTIDE SEQUENCE [LARGE SCALE GENOMIC DNA]</scope>
</reference>
<accession>A0ABN9U0B8</accession>
<organism evidence="1 2">
    <name type="scientific">Prorocentrum cordatum</name>
    <dbReference type="NCBI Taxonomy" id="2364126"/>
    <lineage>
        <taxon>Eukaryota</taxon>
        <taxon>Sar</taxon>
        <taxon>Alveolata</taxon>
        <taxon>Dinophyceae</taxon>
        <taxon>Prorocentrales</taxon>
        <taxon>Prorocentraceae</taxon>
        <taxon>Prorocentrum</taxon>
    </lineage>
</organism>